<evidence type="ECO:0000259" key="2">
    <source>
        <dbReference type="Pfam" id="PF02384"/>
    </source>
</evidence>
<proteinExistence type="inferred from homology"/>
<dbReference type="Proteomes" id="UP000192917">
    <property type="component" value="Unassembled WGS sequence"/>
</dbReference>
<dbReference type="STRING" id="560819.SAMN05428998_12522"/>
<dbReference type="SUPFAM" id="SSF53335">
    <property type="entry name" value="S-adenosyl-L-methionine-dependent methyltransferases"/>
    <property type="match status" value="1"/>
</dbReference>
<evidence type="ECO:0000256" key="1">
    <source>
        <dbReference type="ARBA" id="ARBA00006594"/>
    </source>
</evidence>
<gene>
    <name evidence="3" type="ORF">SAMN05428998_12522</name>
</gene>
<dbReference type="Pfam" id="PF02384">
    <property type="entry name" value="N6_Mtase"/>
    <property type="match status" value="1"/>
</dbReference>
<dbReference type="GO" id="GO:0008170">
    <property type="term" value="F:N-methyltransferase activity"/>
    <property type="evidence" value="ECO:0007669"/>
    <property type="project" value="InterPro"/>
</dbReference>
<dbReference type="AlphaFoldDB" id="A0A1Y6CGH6"/>
<organism evidence="3 4">
    <name type="scientific">Tistlia consotensis USBA 355</name>
    <dbReference type="NCBI Taxonomy" id="560819"/>
    <lineage>
        <taxon>Bacteria</taxon>
        <taxon>Pseudomonadati</taxon>
        <taxon>Pseudomonadota</taxon>
        <taxon>Alphaproteobacteria</taxon>
        <taxon>Rhodospirillales</taxon>
        <taxon>Rhodovibrionaceae</taxon>
        <taxon>Tistlia</taxon>
    </lineage>
</organism>
<feature type="domain" description="DNA methylase adenine-specific" evidence="2">
    <location>
        <begin position="16"/>
        <end position="58"/>
    </location>
</feature>
<reference evidence="3 4" key="1">
    <citation type="submission" date="2017-04" db="EMBL/GenBank/DDBJ databases">
        <authorList>
            <person name="Afonso C.L."/>
            <person name="Miller P.J."/>
            <person name="Scott M.A."/>
            <person name="Spackman E."/>
            <person name="Goraichik I."/>
            <person name="Dimitrov K.M."/>
            <person name="Suarez D.L."/>
            <person name="Swayne D.E."/>
        </authorList>
    </citation>
    <scope>NUCLEOTIDE SEQUENCE [LARGE SCALE GENOMIC DNA]</scope>
    <source>
        <strain evidence="3 4">USBA 355</strain>
    </source>
</reference>
<accession>A0A1Y6CGH6</accession>
<dbReference type="InterPro" id="IPR003356">
    <property type="entry name" value="DNA_methylase_A-5"/>
</dbReference>
<dbReference type="InterPro" id="IPR029063">
    <property type="entry name" value="SAM-dependent_MTases_sf"/>
</dbReference>
<sequence length="98" mass="10729">MYHLWRGETDVPPEAVDGLTAYEDIPGFCKAASLDDIRKHGHVLTPGRYVGAEAAEEDDEAFADKMARLVADLRKQQDEAIRLDAAIAANLRELGYGG</sequence>
<dbReference type="GO" id="GO:0003677">
    <property type="term" value="F:DNA binding"/>
    <property type="evidence" value="ECO:0007669"/>
    <property type="project" value="InterPro"/>
</dbReference>
<comment type="similarity">
    <text evidence="1">Belongs to the N(4)/N(6)-methyltransferase family.</text>
</comment>
<protein>
    <submittedName>
        <fullName evidence="3">Type I restriction enzyme M protein</fullName>
    </submittedName>
</protein>
<evidence type="ECO:0000313" key="3">
    <source>
        <dbReference type="EMBL" id="SMF63983.1"/>
    </source>
</evidence>
<name>A0A1Y6CGH6_9PROT</name>
<evidence type="ECO:0000313" key="4">
    <source>
        <dbReference type="Proteomes" id="UP000192917"/>
    </source>
</evidence>
<dbReference type="EMBL" id="FWZX01000025">
    <property type="protein sequence ID" value="SMF63983.1"/>
    <property type="molecule type" value="Genomic_DNA"/>
</dbReference>
<keyword evidence="4" id="KW-1185">Reference proteome</keyword>